<feature type="chain" id="PRO_5041327595" evidence="1">
    <location>
        <begin position="22"/>
        <end position="113"/>
    </location>
</feature>
<dbReference type="EMBL" id="JAULSU010000004">
    <property type="protein sequence ID" value="KAK0620947.1"/>
    <property type="molecule type" value="Genomic_DNA"/>
</dbReference>
<dbReference type="AlphaFoldDB" id="A0AA40C0Z1"/>
<reference evidence="2" key="1">
    <citation type="submission" date="2023-06" db="EMBL/GenBank/DDBJ databases">
        <title>Genome-scale phylogeny and comparative genomics of the fungal order Sordariales.</title>
        <authorList>
            <consortium name="Lawrence Berkeley National Laboratory"/>
            <person name="Hensen N."/>
            <person name="Bonometti L."/>
            <person name="Westerberg I."/>
            <person name="Brannstrom I.O."/>
            <person name="Guillou S."/>
            <person name="Cros-Aarteil S."/>
            <person name="Calhoun S."/>
            <person name="Haridas S."/>
            <person name="Kuo A."/>
            <person name="Mondo S."/>
            <person name="Pangilinan J."/>
            <person name="Riley R."/>
            <person name="Labutti K."/>
            <person name="Andreopoulos B."/>
            <person name="Lipzen A."/>
            <person name="Chen C."/>
            <person name="Yanf M."/>
            <person name="Daum C."/>
            <person name="Ng V."/>
            <person name="Clum A."/>
            <person name="Steindorff A."/>
            <person name="Ohm R."/>
            <person name="Martin F."/>
            <person name="Silar P."/>
            <person name="Natvig D."/>
            <person name="Lalanne C."/>
            <person name="Gautier V."/>
            <person name="Ament-Velasquez S.L."/>
            <person name="Kruys A."/>
            <person name="Hutchinson M.I."/>
            <person name="Powell A.J."/>
            <person name="Barry K."/>
            <person name="Miller A.N."/>
            <person name="Grigoriev I.V."/>
            <person name="Debuchy R."/>
            <person name="Gladieux P."/>
            <person name="Thoren M.H."/>
            <person name="Johannesson H."/>
        </authorList>
    </citation>
    <scope>NUCLEOTIDE SEQUENCE</scope>
    <source>
        <strain evidence="2">CBS 606.72</strain>
    </source>
</reference>
<comment type="caution">
    <text evidence="2">The sequence shown here is derived from an EMBL/GenBank/DDBJ whole genome shotgun (WGS) entry which is preliminary data.</text>
</comment>
<feature type="signal peptide" evidence="1">
    <location>
        <begin position="1"/>
        <end position="21"/>
    </location>
</feature>
<evidence type="ECO:0000313" key="3">
    <source>
        <dbReference type="Proteomes" id="UP001175000"/>
    </source>
</evidence>
<evidence type="ECO:0000313" key="2">
    <source>
        <dbReference type="EMBL" id="KAK0620947.1"/>
    </source>
</evidence>
<protein>
    <submittedName>
        <fullName evidence="2">Uncharacterized protein</fullName>
    </submittedName>
</protein>
<name>A0AA40C0Z1_9PEZI</name>
<keyword evidence="3" id="KW-1185">Reference proteome</keyword>
<keyword evidence="1" id="KW-0732">Signal</keyword>
<accession>A0AA40C0Z1</accession>
<sequence length="113" mass="11798">MQFTTALLTTLLALIPNGALACMSLSFALLPREKDVVAPSPDACTRNGDAGRWKDTSYSPSHVVDNVSNQGGGCYSGGGQGKICVTYTGGGEEVNTCLRQLCNRSRAIITIGS</sequence>
<gene>
    <name evidence="2" type="ORF">B0T14DRAFT_567665</name>
</gene>
<evidence type="ECO:0000256" key="1">
    <source>
        <dbReference type="SAM" id="SignalP"/>
    </source>
</evidence>
<proteinExistence type="predicted"/>
<dbReference type="Proteomes" id="UP001175000">
    <property type="component" value="Unassembled WGS sequence"/>
</dbReference>
<organism evidence="2 3">
    <name type="scientific">Immersiella caudata</name>
    <dbReference type="NCBI Taxonomy" id="314043"/>
    <lineage>
        <taxon>Eukaryota</taxon>
        <taxon>Fungi</taxon>
        <taxon>Dikarya</taxon>
        <taxon>Ascomycota</taxon>
        <taxon>Pezizomycotina</taxon>
        <taxon>Sordariomycetes</taxon>
        <taxon>Sordariomycetidae</taxon>
        <taxon>Sordariales</taxon>
        <taxon>Lasiosphaeriaceae</taxon>
        <taxon>Immersiella</taxon>
    </lineage>
</organism>